<sequence>MAARPVSDMIAPSAQGGPWDARRSVRKGRAASAFQSSAKHHGSDRDLAALQTLACWCPRIVAECRLHDHARECRHFRRGGRRLRRSGQRSVSGRAGFDEAGMILVNVLVNRFLGTGETMMMVSQARAASVAGAGTPAVYARRRDDKGSELVMYDRNLRAGRVVWSAADEGEAEATIEDIAVSADGRVIAFVVAAGESGEGGLTINPYADLHLYDEVSGRCARFGAAGELDPILSTVPMIREVALSADGERIAFVAEKARGFPGQADVFVYDLRAGLLSQVNPAPLSPCRNVAISGDGGAVFFTDAATGRLHVHDLASATTRALPITVPQGSAAHYSVSEDGRFISFTSAAFGEQGEIRLFDRRSGAIEDEAGRAPRPLPRRPLAAPSWSSAARATIVSSRAAPTEQAHAFV</sequence>
<proteinExistence type="predicted"/>
<protein>
    <recommendedName>
        <fullName evidence="4">WD40 repeat domain-containing protein</fullName>
    </recommendedName>
</protein>
<name>A0A4Y8ZUK6_9SPHN</name>
<dbReference type="InterPro" id="IPR011659">
    <property type="entry name" value="WD40"/>
</dbReference>
<dbReference type="Gene3D" id="2.120.10.30">
    <property type="entry name" value="TolB, C-terminal domain"/>
    <property type="match status" value="1"/>
</dbReference>
<reference evidence="2 3" key="1">
    <citation type="submission" date="2019-03" db="EMBL/GenBank/DDBJ databases">
        <title>Genome sequence of Sphingomonas sp. 17J27-24.</title>
        <authorList>
            <person name="Kim M."/>
            <person name="Maeng S."/>
            <person name="Sathiyaraj S."/>
        </authorList>
    </citation>
    <scope>NUCLEOTIDE SEQUENCE [LARGE SCALE GENOMIC DNA]</scope>
    <source>
        <strain evidence="2 3">17J27-24</strain>
    </source>
</reference>
<gene>
    <name evidence="2" type="ORF">E2493_11150</name>
</gene>
<evidence type="ECO:0000313" key="3">
    <source>
        <dbReference type="Proteomes" id="UP000298213"/>
    </source>
</evidence>
<evidence type="ECO:0000256" key="1">
    <source>
        <dbReference type="SAM" id="MobiDB-lite"/>
    </source>
</evidence>
<accession>A0A4Y8ZUK6</accession>
<dbReference type="OrthoDB" id="9812921at2"/>
<dbReference type="Proteomes" id="UP000298213">
    <property type="component" value="Unassembled WGS sequence"/>
</dbReference>
<dbReference type="EMBL" id="SPDV01000019">
    <property type="protein sequence ID" value="TFI58136.1"/>
    <property type="molecule type" value="Genomic_DNA"/>
</dbReference>
<evidence type="ECO:0008006" key="4">
    <source>
        <dbReference type="Google" id="ProtNLM"/>
    </source>
</evidence>
<feature type="region of interest" description="Disordered" evidence="1">
    <location>
        <begin position="1"/>
        <end position="38"/>
    </location>
</feature>
<dbReference type="Pfam" id="PF07676">
    <property type="entry name" value="PD40"/>
    <property type="match status" value="1"/>
</dbReference>
<dbReference type="AlphaFoldDB" id="A0A4Y8ZUK6"/>
<dbReference type="SUPFAM" id="SSF82171">
    <property type="entry name" value="DPP6 N-terminal domain-like"/>
    <property type="match status" value="1"/>
</dbReference>
<keyword evidence="3" id="KW-1185">Reference proteome</keyword>
<dbReference type="InterPro" id="IPR011042">
    <property type="entry name" value="6-blade_b-propeller_TolB-like"/>
</dbReference>
<comment type="caution">
    <text evidence="2">The sequence shown here is derived from an EMBL/GenBank/DDBJ whole genome shotgun (WGS) entry which is preliminary data.</text>
</comment>
<evidence type="ECO:0000313" key="2">
    <source>
        <dbReference type="EMBL" id="TFI58136.1"/>
    </source>
</evidence>
<organism evidence="2 3">
    <name type="scientific">Sphingomonas parva</name>
    <dbReference type="NCBI Taxonomy" id="2555898"/>
    <lineage>
        <taxon>Bacteria</taxon>
        <taxon>Pseudomonadati</taxon>
        <taxon>Pseudomonadota</taxon>
        <taxon>Alphaproteobacteria</taxon>
        <taxon>Sphingomonadales</taxon>
        <taxon>Sphingomonadaceae</taxon>
        <taxon>Sphingomonas</taxon>
    </lineage>
</organism>